<protein>
    <submittedName>
        <fullName evidence="1">Uncharacterized protein</fullName>
    </submittedName>
</protein>
<organism evidence="1 2">
    <name type="scientific">Diphasiastrum complanatum</name>
    <name type="common">Issler's clubmoss</name>
    <name type="synonym">Lycopodium complanatum</name>
    <dbReference type="NCBI Taxonomy" id="34168"/>
    <lineage>
        <taxon>Eukaryota</taxon>
        <taxon>Viridiplantae</taxon>
        <taxon>Streptophyta</taxon>
        <taxon>Embryophyta</taxon>
        <taxon>Tracheophyta</taxon>
        <taxon>Lycopodiopsida</taxon>
        <taxon>Lycopodiales</taxon>
        <taxon>Lycopodiaceae</taxon>
        <taxon>Lycopodioideae</taxon>
        <taxon>Diphasiastrum</taxon>
    </lineage>
</organism>
<evidence type="ECO:0000313" key="2">
    <source>
        <dbReference type="Proteomes" id="UP001162992"/>
    </source>
</evidence>
<sequence>MDMRQPMGAVPALDVRQPIGGSRRSQHSFQLNSQSAALNDDLFLFDNNCSLPSSVDLGSFDLEFFNASELSSFLDCNASNSSDSNFGPASLLPFPPSLPQSEVFPPADEGSGTTNTLPGLPSTHQHQCLDNFSPPQSQGQALQPTERLNKQSQPHLMGDQTETLHSAQEPLINRDLEEANRQVDCHSRKGIMQQQPKFQGGVAYSLLESQESQAGIQKYVHSNQHTLFAKNASLQQQQLCPSQETTSGIARKLPLQEQNVPESFPTPLPCAPDGHTSNGTPGVEEKEESGHYTGLRKRLFSGQVSNCHVRQYDSQYMGNQGVESSNLGMGSSKGSSVSQISNVSVSRSLHQNGVESELRSSKLINDAAIQSQAANQISGLLTPSKNFQHASGLANLPNRQSLLDAQTANIPLSSFELQLPHQPRMTNLVHGHGHSEIRAKMLPQDHIHAHAVNEQLRFQQGMTNQNGYQSMCHPSQQPSFQLLRPESFEGNRSANSFVSGAHQIFPLMQPRLQSQLMQGLKVGGRHPLQHISMGGTSLSARLADAAVRHPVSQGLAIKCEQLLMQYIQEQRRRPSDNSIQFWKELVQKFFMQGAAKRWCLTSYNASPVGRHAQGLFPMDYWFCNLCGVEPGRGFESSTDVLPRLFKIKYESGLLEEMLFLDFAEERYILSSGKIVLEYSKAVHESIFSDLRVVRYGKLRVTFSPSLKIYSWEFCTKAHEEVVPRKNLFHQAHQLANLVNEADQNGPDNNAENLKSHCNAFTAAARNLAVKLDAPMVNDLGFSKRYVRCLQIAEVVNSMKDLISFEKKMGLGPIGSLASFPSARKVKVDQANSGMSLKPAYQIANQFAHAYPAPCSPSLQSSALTNLSGEKPNNLQAQMAQSQDSTVLPDFNSFPNSSRSPNQLQPQSRSEMEARLSDLIHTQTYDLMQPPTPSQLLAVTPAQSQSIHQTGSELVGQTPSGRQALSQLSSEPSNTQQGFNQQYCQTYNLHIQQPYQRQWVQQASSQVHSLSQSLNQHSLPGTPQSQMSDMRSNP</sequence>
<dbReference type="Proteomes" id="UP001162992">
    <property type="component" value="Chromosome 5"/>
</dbReference>
<keyword evidence="2" id="KW-1185">Reference proteome</keyword>
<proteinExistence type="predicted"/>
<gene>
    <name evidence="1" type="ORF">O6H91_05G128700</name>
</gene>
<reference evidence="2" key="1">
    <citation type="journal article" date="2024" name="Proc. Natl. Acad. Sci. U.S.A.">
        <title>Extraordinary preservation of gene collinearity over three hundred million years revealed in homosporous lycophytes.</title>
        <authorList>
            <person name="Li C."/>
            <person name="Wickell D."/>
            <person name="Kuo L.Y."/>
            <person name="Chen X."/>
            <person name="Nie B."/>
            <person name="Liao X."/>
            <person name="Peng D."/>
            <person name="Ji J."/>
            <person name="Jenkins J."/>
            <person name="Williams M."/>
            <person name="Shu S."/>
            <person name="Plott C."/>
            <person name="Barry K."/>
            <person name="Rajasekar S."/>
            <person name="Grimwood J."/>
            <person name="Han X."/>
            <person name="Sun S."/>
            <person name="Hou Z."/>
            <person name="He W."/>
            <person name="Dai G."/>
            <person name="Sun C."/>
            <person name="Schmutz J."/>
            <person name="Leebens-Mack J.H."/>
            <person name="Li F.W."/>
            <person name="Wang L."/>
        </authorList>
    </citation>
    <scope>NUCLEOTIDE SEQUENCE [LARGE SCALE GENOMIC DNA]</scope>
    <source>
        <strain evidence="2">cv. PW_Plant_1</strain>
    </source>
</reference>
<dbReference type="EMBL" id="CM055096">
    <property type="protein sequence ID" value="KAJ7557489.1"/>
    <property type="molecule type" value="Genomic_DNA"/>
</dbReference>
<name>A0ACC2DT16_DIPCM</name>
<accession>A0ACC2DT16</accession>
<evidence type="ECO:0000313" key="1">
    <source>
        <dbReference type="EMBL" id="KAJ7557489.1"/>
    </source>
</evidence>
<comment type="caution">
    <text evidence="1">The sequence shown here is derived from an EMBL/GenBank/DDBJ whole genome shotgun (WGS) entry which is preliminary data.</text>
</comment>